<dbReference type="RefSeq" id="WP_096596532.1">
    <property type="nucleotide sequence ID" value="NZ_PPRV01000062.1"/>
</dbReference>
<evidence type="ECO:0000313" key="5">
    <source>
        <dbReference type="Proteomes" id="UP000266198"/>
    </source>
</evidence>
<reference evidence="2 4" key="1">
    <citation type="journal article" date="2017" name="PLoS ONE">
        <title>Development of a real-time PCR for detection of Staphylococcus pseudintermedius using a novel automated comparison of whole-genome sequences.</title>
        <authorList>
            <person name="Verstappen K.M."/>
            <person name="Huijbregts L."/>
            <person name="Spaninks M."/>
            <person name="Wagenaar J.A."/>
            <person name="Fluit A.C."/>
            <person name="Duim B."/>
        </authorList>
    </citation>
    <scope>NUCLEOTIDE SEQUENCE [LARGE SCALE GENOMIC DNA]</scope>
    <source>
        <strain evidence="2 4">15S02591-1</strain>
    </source>
</reference>
<evidence type="ECO:0000313" key="2">
    <source>
        <dbReference type="EMBL" id="PCF51323.1"/>
    </source>
</evidence>
<comment type="caution">
    <text evidence="2">The sequence shown here is derived from an EMBL/GenBank/DDBJ whole genome shotgun (WGS) entry which is preliminary data.</text>
</comment>
<proteinExistence type="predicted"/>
<dbReference type="EMBL" id="NIPK01000029">
    <property type="protein sequence ID" value="RIZ50516.1"/>
    <property type="molecule type" value="Genomic_DNA"/>
</dbReference>
<reference evidence="3 5" key="2">
    <citation type="submission" date="2017-06" db="EMBL/GenBank/DDBJ databases">
        <title>Identification of a new gene, sdsY, involved in staphylococcal internalization in non-professional phagocytic cells (NPPCs).</title>
        <authorList>
            <person name="Maali Y."/>
            <person name="Martins-Simoes P."/>
            <person name="Trouillet-Assant S."/>
            <person name="Laurent F."/>
            <person name="Diot A."/>
            <person name="Verhoeven P."/>
            <person name="Bouvard D."/>
            <person name="Vandenesch F."/>
            <person name="Bes M."/>
        </authorList>
    </citation>
    <scope>NUCLEOTIDE SEQUENCE [LARGE SCALE GENOMIC DNA]</scope>
    <source>
        <strain evidence="3 5">Heidy</strain>
    </source>
</reference>
<dbReference type="AlphaFoldDB" id="A0AAX0QVF4"/>
<keyword evidence="5" id="KW-1185">Reference proteome</keyword>
<protein>
    <recommendedName>
        <fullName evidence="6">MFS transporter</fullName>
    </recommendedName>
</protein>
<name>A0AAX0QVF4_9STAP</name>
<sequence length="129" mass="14933">MFKINSHIKNLYVISMILQALSLLIVASTYFSLTHPMLVYSLILLSNVWLGCSMSLNHIPFQMMMHQMIEEHFKSRVFSLTQSIVSGLTLLSYVLFELLVPLHYGIVYVVCAVLAFIVVLFFRKSYRHE</sequence>
<evidence type="ECO:0000313" key="4">
    <source>
        <dbReference type="Proteomes" id="UP000217473"/>
    </source>
</evidence>
<dbReference type="InterPro" id="IPR036259">
    <property type="entry name" value="MFS_trans_sf"/>
</dbReference>
<evidence type="ECO:0000313" key="3">
    <source>
        <dbReference type="EMBL" id="RIZ50516.1"/>
    </source>
</evidence>
<keyword evidence="1" id="KW-1133">Transmembrane helix</keyword>
<feature type="transmembrane region" description="Helical" evidence="1">
    <location>
        <begin position="77"/>
        <end position="96"/>
    </location>
</feature>
<dbReference type="Gene3D" id="1.20.1250.20">
    <property type="entry name" value="MFS general substrate transporter like domains"/>
    <property type="match status" value="1"/>
</dbReference>
<feature type="transmembrane region" description="Helical" evidence="1">
    <location>
        <begin position="102"/>
        <end position="122"/>
    </location>
</feature>
<keyword evidence="1" id="KW-0812">Transmembrane</keyword>
<dbReference type="Proteomes" id="UP000266198">
    <property type="component" value="Unassembled WGS sequence"/>
</dbReference>
<feature type="transmembrane region" description="Helical" evidence="1">
    <location>
        <begin position="12"/>
        <end position="31"/>
    </location>
</feature>
<dbReference type="EMBL" id="MWUR01000005">
    <property type="protein sequence ID" value="PCF51323.1"/>
    <property type="molecule type" value="Genomic_DNA"/>
</dbReference>
<dbReference type="Proteomes" id="UP000217473">
    <property type="component" value="Unassembled WGS sequence"/>
</dbReference>
<organism evidence="2 4">
    <name type="scientific">Staphylococcus delphini</name>
    <dbReference type="NCBI Taxonomy" id="53344"/>
    <lineage>
        <taxon>Bacteria</taxon>
        <taxon>Bacillati</taxon>
        <taxon>Bacillota</taxon>
        <taxon>Bacilli</taxon>
        <taxon>Bacillales</taxon>
        <taxon>Staphylococcaceae</taxon>
        <taxon>Staphylococcus</taxon>
        <taxon>Staphylococcus intermedius group</taxon>
    </lineage>
</organism>
<evidence type="ECO:0008006" key="6">
    <source>
        <dbReference type="Google" id="ProtNLM"/>
    </source>
</evidence>
<gene>
    <name evidence="2" type="ORF">B5C07_04610</name>
    <name evidence="3" type="ORF">CDL68_11360</name>
</gene>
<keyword evidence="1" id="KW-0472">Membrane</keyword>
<feature type="transmembrane region" description="Helical" evidence="1">
    <location>
        <begin position="37"/>
        <end position="56"/>
    </location>
</feature>
<evidence type="ECO:0000256" key="1">
    <source>
        <dbReference type="SAM" id="Phobius"/>
    </source>
</evidence>
<accession>A0AAX0QVF4</accession>
<dbReference type="SUPFAM" id="SSF103473">
    <property type="entry name" value="MFS general substrate transporter"/>
    <property type="match status" value="1"/>
</dbReference>